<feature type="compositionally biased region" description="Basic residues" evidence="1">
    <location>
        <begin position="432"/>
        <end position="444"/>
    </location>
</feature>
<reference evidence="3 4" key="2">
    <citation type="submission" date="2024-05" db="EMBL/GenBank/DDBJ databases">
        <authorList>
            <person name="Chen Y."/>
            <person name="Shah S."/>
            <person name="Dougan E. K."/>
            <person name="Thang M."/>
            <person name="Chan C."/>
        </authorList>
    </citation>
    <scope>NUCLEOTIDE SEQUENCE [LARGE SCALE GENOMIC DNA]</scope>
</reference>
<feature type="region of interest" description="Disordered" evidence="1">
    <location>
        <begin position="309"/>
        <end position="329"/>
    </location>
</feature>
<proteinExistence type="predicted"/>
<feature type="compositionally biased region" description="Low complexity" evidence="1">
    <location>
        <begin position="418"/>
        <end position="427"/>
    </location>
</feature>
<feature type="compositionally biased region" description="Basic and acidic residues" evidence="1">
    <location>
        <begin position="374"/>
        <end position="387"/>
    </location>
</feature>
<sequence length="472" mass="52148">MAYQRLQALDGYLSQLQGAANFNKLVEEQCVSLVTEIRSLDRLEIQEATPLLAMVQQCAHWTDQHRQTLLQVIHEKVEVTINGKTVKARMQLQDYLNFPLYLTEQDWRAVMDRSLHVPQKMSAVMPRLYPLGLRHGSEPTYAMVTAVMLLTEPERLSDFQQLRSSYLYIKKLAKDFLGAQEHNASPTLRTLPSLVGALPEEVKLAAYGEGEDLGQFPQGVTMEGLRQIENMISKRGNNKNLELFPKASRQIMMNAMGLNPALLGLSQMASVQMQQFRHETLPGAAASTARPETMPAASQSLAVPKAQLALPPPDLQQPSSALPPAPAETPEDVLEMVAPTKVANEEHDVTAPVPIEKKLPEAPDVPSALVANEKLQDALTERERDNKQGPMKKPAAKPPSSSIKRPAAALRPMKKPSAKSVSSSVSATPGHCKGRVPSRKQRLQLRPKGCSKCRNNPGCCDSCWVQRGYRRP</sequence>
<name>A0A9P1G6I0_9DINO</name>
<evidence type="ECO:0000313" key="3">
    <source>
        <dbReference type="EMBL" id="CAL4786917.1"/>
    </source>
</evidence>
<evidence type="ECO:0000313" key="2">
    <source>
        <dbReference type="EMBL" id="CAI3999605.1"/>
    </source>
</evidence>
<gene>
    <name evidence="2" type="ORF">C1SCF055_LOCUS25789</name>
</gene>
<dbReference type="Proteomes" id="UP001152797">
    <property type="component" value="Unassembled WGS sequence"/>
</dbReference>
<reference evidence="2" key="1">
    <citation type="submission" date="2022-10" db="EMBL/GenBank/DDBJ databases">
        <authorList>
            <person name="Chen Y."/>
            <person name="Dougan E. K."/>
            <person name="Chan C."/>
            <person name="Rhodes N."/>
            <person name="Thang M."/>
        </authorList>
    </citation>
    <scope>NUCLEOTIDE SEQUENCE</scope>
</reference>
<organism evidence="2">
    <name type="scientific">Cladocopium goreaui</name>
    <dbReference type="NCBI Taxonomy" id="2562237"/>
    <lineage>
        <taxon>Eukaryota</taxon>
        <taxon>Sar</taxon>
        <taxon>Alveolata</taxon>
        <taxon>Dinophyceae</taxon>
        <taxon>Suessiales</taxon>
        <taxon>Symbiodiniaceae</taxon>
        <taxon>Cladocopium</taxon>
    </lineage>
</organism>
<dbReference type="AlphaFoldDB" id="A0A9P1G6I0"/>
<feature type="compositionally biased region" description="Low complexity" evidence="1">
    <location>
        <begin position="388"/>
        <end position="409"/>
    </location>
</feature>
<comment type="caution">
    <text evidence="2">The sequence shown here is derived from an EMBL/GenBank/DDBJ whole genome shotgun (WGS) entry which is preliminary data.</text>
</comment>
<protein>
    <submittedName>
        <fullName evidence="2">Uncharacterized protein</fullName>
    </submittedName>
</protein>
<dbReference type="EMBL" id="CAMXCT020002657">
    <property type="protein sequence ID" value="CAL1152980.1"/>
    <property type="molecule type" value="Genomic_DNA"/>
</dbReference>
<feature type="region of interest" description="Disordered" evidence="1">
    <location>
        <begin position="344"/>
        <end position="444"/>
    </location>
</feature>
<evidence type="ECO:0000256" key="1">
    <source>
        <dbReference type="SAM" id="MobiDB-lite"/>
    </source>
</evidence>
<dbReference type="EMBL" id="CAMXCT030002657">
    <property type="protein sequence ID" value="CAL4786917.1"/>
    <property type="molecule type" value="Genomic_DNA"/>
</dbReference>
<keyword evidence="4" id="KW-1185">Reference proteome</keyword>
<accession>A0A9P1G6I0</accession>
<feature type="compositionally biased region" description="Basic and acidic residues" evidence="1">
    <location>
        <begin position="344"/>
        <end position="361"/>
    </location>
</feature>
<evidence type="ECO:0000313" key="4">
    <source>
        <dbReference type="Proteomes" id="UP001152797"/>
    </source>
</evidence>
<feature type="compositionally biased region" description="Pro residues" evidence="1">
    <location>
        <begin position="310"/>
        <end position="327"/>
    </location>
</feature>
<dbReference type="EMBL" id="CAMXCT010002657">
    <property type="protein sequence ID" value="CAI3999605.1"/>
    <property type="molecule type" value="Genomic_DNA"/>
</dbReference>